<name>A0A8H9NTP2_9ENTR</name>
<dbReference type="EMBL" id="DACSDU010000005">
    <property type="protein sequence ID" value="HAT1585216.1"/>
    <property type="molecule type" value="Genomic_DNA"/>
</dbReference>
<reference evidence="1" key="1">
    <citation type="journal article" date="2018" name="Genome Biol.">
        <title>SKESA: strategic k-mer extension for scrupulous assemblies.</title>
        <authorList>
            <person name="Souvorov A."/>
            <person name="Agarwala R."/>
            <person name="Lipman D.J."/>
        </authorList>
    </citation>
    <scope>NUCLEOTIDE SEQUENCE</scope>
    <source>
        <strain evidence="1">YDC697-2</strain>
    </source>
</reference>
<comment type="caution">
    <text evidence="1">The sequence shown here is derived from an EMBL/GenBank/DDBJ whole genome shotgun (WGS) entry which is preliminary data.</text>
</comment>
<dbReference type="GeneID" id="92974226"/>
<protein>
    <submittedName>
        <fullName evidence="1">Uncharacterized protein</fullName>
    </submittedName>
</protein>
<proteinExistence type="predicted"/>
<accession>A0A8H9NTP2</accession>
<gene>
    <name evidence="1" type="ORF">I8Y00_001542</name>
</gene>
<reference evidence="1" key="2">
    <citation type="submission" date="2020-11" db="EMBL/GenBank/DDBJ databases">
        <authorList>
            <consortium name="NCBI Pathogen Detection Project"/>
        </authorList>
    </citation>
    <scope>NUCLEOTIDE SEQUENCE</scope>
    <source>
        <strain evidence="1">YDC697-2</strain>
    </source>
</reference>
<sequence>MTTYRKSNRYVSKTNKYFKRALNILLIITPVFLAGCQRHSQSQSSAGNNPSTPVVSAPLPSPQITPATQEVANVETSEGAASHCQKELIALSKVNQHQYAKKKAAFDQLLDSASVYTSVREDIGSQTRDTMDALYKYKTQKLCSDIEQTVRQSLINRGESFK</sequence>
<dbReference type="Proteomes" id="UP000864563">
    <property type="component" value="Unassembled WGS sequence"/>
</dbReference>
<dbReference type="RefSeq" id="WP_139155851.1">
    <property type="nucleotide sequence ID" value="NZ_CABMNX010000001.1"/>
</dbReference>
<dbReference type="OrthoDB" id="6493486at2"/>
<dbReference type="AlphaFoldDB" id="A0A8H9NTP2"/>
<evidence type="ECO:0000313" key="1">
    <source>
        <dbReference type="EMBL" id="HAT1585216.1"/>
    </source>
</evidence>
<organism evidence="1">
    <name type="scientific">Citrobacter farmeri</name>
    <dbReference type="NCBI Taxonomy" id="67824"/>
    <lineage>
        <taxon>Bacteria</taxon>
        <taxon>Pseudomonadati</taxon>
        <taxon>Pseudomonadota</taxon>
        <taxon>Gammaproteobacteria</taxon>
        <taxon>Enterobacterales</taxon>
        <taxon>Enterobacteriaceae</taxon>
        <taxon>Citrobacter</taxon>
    </lineage>
</organism>